<dbReference type="Pfam" id="PF08704">
    <property type="entry name" value="GCD14"/>
    <property type="match status" value="1"/>
</dbReference>
<keyword evidence="5 8" id="KW-0949">S-adenosyl-L-methionine</keyword>
<evidence type="ECO:0000256" key="1">
    <source>
        <dbReference type="ARBA" id="ARBA00004123"/>
    </source>
</evidence>
<keyword evidence="3" id="KW-0489">Methyltransferase</keyword>
<feature type="binding site" evidence="8">
    <location>
        <position position="145"/>
    </location>
    <ligand>
        <name>S-adenosyl-L-methionine</name>
        <dbReference type="ChEBI" id="CHEBI:59789"/>
    </ligand>
</feature>
<dbReference type="PANTHER" id="PTHR12133">
    <property type="entry name" value="TRNA (ADENINE(58)-N(1))-METHYLTRANSFERASE"/>
    <property type="match status" value="1"/>
</dbReference>
<evidence type="ECO:0000256" key="8">
    <source>
        <dbReference type="PIRSR" id="PIRSR017269-1"/>
    </source>
</evidence>
<name>A0A0M0K6K3_9EUKA</name>
<dbReference type="EC" id="2.1.1.220" evidence="2"/>
<dbReference type="OrthoDB" id="1925287at2759"/>
<sequence length="203" mass="21782">MAASIDGSATACLNPRQRIAIGDLVIVYEDFKTLHAVRVAPPARFDSRHGSFPHADFVGRRFGERVSEPRGRGGFVYLLSPSPELWTATLPHRTQILYIADISMIVLQLELQPGSVCIEAGTGSGSLSHALARAVGARGHLHTFEFNAHRAQLAAAEFAANGLGGRVTSLHGDVCADGWEYANTAHGSVDAAIFDLPQPWDAR</sequence>
<protein>
    <recommendedName>
        <fullName evidence="2">tRNA (adenine(58)-N(1))-methyltransferase</fullName>
        <ecNumber evidence="2">2.1.1.220</ecNumber>
    </recommendedName>
</protein>
<dbReference type="InterPro" id="IPR029063">
    <property type="entry name" value="SAM-dependent_MTases_sf"/>
</dbReference>
<dbReference type="GO" id="GO:0160107">
    <property type="term" value="F:tRNA (adenine(58)-N1)-methyltransferase activity"/>
    <property type="evidence" value="ECO:0007669"/>
    <property type="project" value="UniProtKB-EC"/>
</dbReference>
<dbReference type="PANTHER" id="PTHR12133:SF2">
    <property type="entry name" value="TRNA (ADENINE(58)-N(1))-METHYLTRANSFERASE CATALYTIC SUBUNIT TRMT61A"/>
    <property type="match status" value="1"/>
</dbReference>
<dbReference type="Proteomes" id="UP000037460">
    <property type="component" value="Unassembled WGS sequence"/>
</dbReference>
<keyword evidence="11" id="KW-1185">Reference proteome</keyword>
<evidence type="ECO:0000256" key="5">
    <source>
        <dbReference type="ARBA" id="ARBA00022691"/>
    </source>
</evidence>
<comment type="subcellular location">
    <subcellularLocation>
        <location evidence="1">Nucleus</location>
    </subcellularLocation>
</comment>
<dbReference type="GO" id="GO:0031515">
    <property type="term" value="C:tRNA (m1A) methyltransferase complex"/>
    <property type="evidence" value="ECO:0007669"/>
    <property type="project" value="InterPro"/>
</dbReference>
<comment type="caution">
    <text evidence="10">The sequence shown here is derived from an EMBL/GenBank/DDBJ whole genome shotgun (WGS) entry which is preliminary data.</text>
</comment>
<dbReference type="GO" id="GO:0005634">
    <property type="term" value="C:nucleus"/>
    <property type="evidence" value="ECO:0007669"/>
    <property type="project" value="UniProtKB-SubCell"/>
</dbReference>
<reference evidence="11" key="1">
    <citation type="journal article" date="2015" name="PLoS Genet.">
        <title>Genome Sequence and Transcriptome Analyses of Chrysochromulina tobin: Metabolic Tools for Enhanced Algal Fitness in the Prominent Order Prymnesiales (Haptophyceae).</title>
        <authorList>
            <person name="Hovde B.T."/>
            <person name="Deodato C.R."/>
            <person name="Hunsperger H.M."/>
            <person name="Ryken S.A."/>
            <person name="Yost W."/>
            <person name="Jha R.K."/>
            <person name="Patterson J."/>
            <person name="Monnat R.J. Jr."/>
            <person name="Barlow S.B."/>
            <person name="Starkenburg S.R."/>
            <person name="Cattolico R.A."/>
        </authorList>
    </citation>
    <scope>NUCLEOTIDE SEQUENCE</scope>
    <source>
        <strain evidence="11">CCMP291</strain>
    </source>
</reference>
<dbReference type="InterPro" id="IPR049470">
    <property type="entry name" value="TRM61_C"/>
</dbReference>
<keyword evidence="6" id="KW-0819">tRNA processing</keyword>
<feature type="binding site" evidence="8">
    <location>
        <position position="173"/>
    </location>
    <ligand>
        <name>S-adenosyl-L-methionine</name>
        <dbReference type="ChEBI" id="CHEBI:59789"/>
    </ligand>
</feature>
<organism evidence="10 11">
    <name type="scientific">Chrysochromulina tobinii</name>
    <dbReference type="NCBI Taxonomy" id="1460289"/>
    <lineage>
        <taxon>Eukaryota</taxon>
        <taxon>Haptista</taxon>
        <taxon>Haptophyta</taxon>
        <taxon>Prymnesiophyceae</taxon>
        <taxon>Prymnesiales</taxon>
        <taxon>Chrysochromulinaceae</taxon>
        <taxon>Chrysochromulina</taxon>
    </lineage>
</organism>
<dbReference type="SUPFAM" id="SSF53335">
    <property type="entry name" value="S-adenosyl-L-methionine-dependent methyltransferases"/>
    <property type="match status" value="1"/>
</dbReference>
<evidence type="ECO:0000313" key="11">
    <source>
        <dbReference type="Proteomes" id="UP000037460"/>
    </source>
</evidence>
<evidence type="ECO:0000256" key="6">
    <source>
        <dbReference type="ARBA" id="ARBA00022694"/>
    </source>
</evidence>
<dbReference type="PIRSF" id="PIRSF017269">
    <property type="entry name" value="GCD14"/>
    <property type="match status" value="1"/>
</dbReference>
<feature type="domain" description="tRNA (adenine(58)-N(1))-methyltransferase catalytic subunit TRM61 C-terminal" evidence="9">
    <location>
        <begin position="74"/>
        <end position="202"/>
    </location>
</feature>
<proteinExistence type="predicted"/>
<keyword evidence="7" id="KW-0539">Nucleus</keyword>
<evidence type="ECO:0000256" key="3">
    <source>
        <dbReference type="ARBA" id="ARBA00022603"/>
    </source>
</evidence>
<dbReference type="PROSITE" id="PS51620">
    <property type="entry name" value="SAM_TRM61"/>
    <property type="match status" value="1"/>
</dbReference>
<dbReference type="EMBL" id="JWZX01001282">
    <property type="protein sequence ID" value="KOO34247.1"/>
    <property type="molecule type" value="Genomic_DNA"/>
</dbReference>
<dbReference type="Gene3D" id="3.10.330.20">
    <property type="match status" value="1"/>
</dbReference>
<dbReference type="Gene3D" id="3.40.50.150">
    <property type="entry name" value="Vaccinia Virus protein VP39"/>
    <property type="match status" value="1"/>
</dbReference>
<dbReference type="AlphaFoldDB" id="A0A0M0K6K3"/>
<accession>A0A0M0K6K3</accession>
<feature type="binding site" evidence="8">
    <location>
        <begin position="124"/>
        <end position="127"/>
    </location>
    <ligand>
        <name>S-adenosyl-L-methionine</name>
        <dbReference type="ChEBI" id="CHEBI:59789"/>
    </ligand>
</feature>
<evidence type="ECO:0000313" key="10">
    <source>
        <dbReference type="EMBL" id="KOO34247.1"/>
    </source>
</evidence>
<dbReference type="InterPro" id="IPR014816">
    <property type="entry name" value="tRNA_MeTrfase_Gcd14"/>
</dbReference>
<keyword evidence="4" id="KW-0808">Transferase</keyword>
<feature type="binding site" evidence="8">
    <location>
        <position position="195"/>
    </location>
    <ligand>
        <name>S-adenosyl-L-methionine</name>
        <dbReference type="ChEBI" id="CHEBI:59789"/>
    </ligand>
</feature>
<evidence type="ECO:0000256" key="4">
    <source>
        <dbReference type="ARBA" id="ARBA00022679"/>
    </source>
</evidence>
<dbReference type="GO" id="GO:0030488">
    <property type="term" value="P:tRNA methylation"/>
    <property type="evidence" value="ECO:0007669"/>
    <property type="project" value="InterPro"/>
</dbReference>
<evidence type="ECO:0000259" key="9">
    <source>
        <dbReference type="Pfam" id="PF08704"/>
    </source>
</evidence>
<gene>
    <name evidence="10" type="ORF">Ctob_005462</name>
</gene>
<evidence type="ECO:0000256" key="2">
    <source>
        <dbReference type="ARBA" id="ARBA00012796"/>
    </source>
</evidence>
<evidence type="ECO:0000256" key="7">
    <source>
        <dbReference type="ARBA" id="ARBA00023242"/>
    </source>
</evidence>